<reference evidence="3 4" key="1">
    <citation type="journal article" date="2016" name="Nat. Commun.">
        <title>Thousands of microbial genomes shed light on interconnected biogeochemical processes in an aquifer system.</title>
        <authorList>
            <person name="Anantharaman K."/>
            <person name="Brown C.T."/>
            <person name="Hug L.A."/>
            <person name="Sharon I."/>
            <person name="Castelle C.J."/>
            <person name="Probst A.J."/>
            <person name="Thomas B.C."/>
            <person name="Singh A."/>
            <person name="Wilkins M.J."/>
            <person name="Karaoz U."/>
            <person name="Brodie E.L."/>
            <person name="Williams K.H."/>
            <person name="Hubbard S.S."/>
            <person name="Banfield J.F."/>
        </authorList>
    </citation>
    <scope>NUCLEOTIDE SEQUENCE [LARGE SCALE GENOMIC DNA]</scope>
</reference>
<accession>A0A1F8B6L2</accession>
<dbReference type="Pfam" id="PF13384">
    <property type="entry name" value="HTH_23"/>
    <property type="match status" value="1"/>
</dbReference>
<dbReference type="InterPro" id="IPR036388">
    <property type="entry name" value="WH-like_DNA-bd_sf"/>
</dbReference>
<protein>
    <recommendedName>
        <fullName evidence="2">Insertion element IS150 protein InsJ-like helix-turn-helix domain-containing protein</fullName>
    </recommendedName>
</protein>
<gene>
    <name evidence="3" type="ORF">A2892_05310</name>
</gene>
<evidence type="ECO:0000256" key="1">
    <source>
        <dbReference type="SAM" id="MobiDB-lite"/>
    </source>
</evidence>
<dbReference type="AlphaFoldDB" id="A0A1F8B6L2"/>
<evidence type="ECO:0000313" key="4">
    <source>
        <dbReference type="Proteomes" id="UP000176404"/>
    </source>
</evidence>
<feature type="domain" description="Insertion element IS150 protein InsJ-like helix-turn-helix" evidence="2">
    <location>
        <begin position="136"/>
        <end position="175"/>
    </location>
</feature>
<feature type="non-terminal residue" evidence="3">
    <location>
        <position position="294"/>
    </location>
</feature>
<evidence type="ECO:0000313" key="3">
    <source>
        <dbReference type="EMBL" id="OGM59025.1"/>
    </source>
</evidence>
<dbReference type="Pfam" id="PF13518">
    <property type="entry name" value="HTH_28"/>
    <property type="match status" value="1"/>
</dbReference>
<dbReference type="Gene3D" id="1.10.10.10">
    <property type="entry name" value="Winged helix-like DNA-binding domain superfamily/Winged helix DNA-binding domain"/>
    <property type="match status" value="1"/>
</dbReference>
<dbReference type="EMBL" id="MGHD01000025">
    <property type="protein sequence ID" value="OGM59025.1"/>
    <property type="molecule type" value="Genomic_DNA"/>
</dbReference>
<sequence length="294" mass="33960">MSSPAQNRKYAVFEVLKKKRKITSVAEELGVARKTIYQWIKRYKDSPFRYKLDAFKPRYIKGNKHPKAYKHRFKNKLLRLIVKNPGLSTTLLAGKLGVGRHAVYSLLEELDLTSKEKRMAFTRLYVGPKRLGKDIKISIVRGILAKEKNISEIAREYHLSRKAIYEWLARYQRDGKVEDKYLRGFEHPKAFREKEERLILSKVTKAPELSIGKLAQKLPYSIHGIYNVLKKYGLTHGGARIAYAASQRSKPSFLPRFLDRIRLVWEEFIPSLAPAPPPSPEGYGEPKPPRLAET</sequence>
<name>A0A1F8B6L2_9BACT</name>
<organism evidence="3 4">
    <name type="scientific">Candidatus Woesebacteria bacterium RIFCSPLOWO2_01_FULL_39_10b</name>
    <dbReference type="NCBI Taxonomy" id="1802517"/>
    <lineage>
        <taxon>Bacteria</taxon>
        <taxon>Candidatus Woeseibacteriota</taxon>
    </lineage>
</organism>
<dbReference type="InterPro" id="IPR009057">
    <property type="entry name" value="Homeodomain-like_sf"/>
</dbReference>
<dbReference type="Gene3D" id="1.10.10.60">
    <property type="entry name" value="Homeodomain-like"/>
    <property type="match status" value="1"/>
</dbReference>
<dbReference type="InterPro" id="IPR055247">
    <property type="entry name" value="InsJ-like_HTH"/>
</dbReference>
<dbReference type="Proteomes" id="UP000176404">
    <property type="component" value="Unassembled WGS sequence"/>
</dbReference>
<evidence type="ECO:0000259" key="2">
    <source>
        <dbReference type="Pfam" id="PF13518"/>
    </source>
</evidence>
<proteinExistence type="predicted"/>
<comment type="caution">
    <text evidence="3">The sequence shown here is derived from an EMBL/GenBank/DDBJ whole genome shotgun (WGS) entry which is preliminary data.</text>
</comment>
<dbReference type="SUPFAM" id="SSF46689">
    <property type="entry name" value="Homeodomain-like"/>
    <property type="match status" value="2"/>
</dbReference>
<feature type="region of interest" description="Disordered" evidence="1">
    <location>
        <begin position="272"/>
        <end position="294"/>
    </location>
</feature>